<dbReference type="PROSITE" id="PS00028">
    <property type="entry name" value="ZINC_FINGER_C2H2_1"/>
    <property type="match status" value="1"/>
</dbReference>
<organism evidence="3 4">
    <name type="scientific">Symbiodinium microadriaticum</name>
    <name type="common">Dinoflagellate</name>
    <name type="synonym">Zooxanthella microadriatica</name>
    <dbReference type="NCBI Taxonomy" id="2951"/>
    <lineage>
        <taxon>Eukaryota</taxon>
        <taxon>Sar</taxon>
        <taxon>Alveolata</taxon>
        <taxon>Dinophyceae</taxon>
        <taxon>Suessiales</taxon>
        <taxon>Symbiodiniaceae</taxon>
        <taxon>Symbiodinium</taxon>
    </lineage>
</organism>
<comment type="caution">
    <text evidence="3">The sequence shown here is derived from an EMBL/GenBank/DDBJ whole genome shotgun (WGS) entry which is preliminary data.</text>
</comment>
<feature type="region of interest" description="Disordered" evidence="1">
    <location>
        <begin position="242"/>
        <end position="263"/>
    </location>
</feature>
<reference evidence="3 4" key="1">
    <citation type="submission" date="2016-02" db="EMBL/GenBank/DDBJ databases">
        <title>Genome analysis of coral dinoflagellate symbionts highlights evolutionary adaptations to a symbiotic lifestyle.</title>
        <authorList>
            <person name="Aranda M."/>
            <person name="Li Y."/>
            <person name="Liew Y.J."/>
            <person name="Baumgarten S."/>
            <person name="Simakov O."/>
            <person name="Wilson M."/>
            <person name="Piel J."/>
            <person name="Ashoor H."/>
            <person name="Bougouffa S."/>
            <person name="Bajic V.B."/>
            <person name="Ryu T."/>
            <person name="Ravasi T."/>
            <person name="Bayer T."/>
            <person name="Micklem G."/>
            <person name="Kim H."/>
            <person name="Bhak J."/>
            <person name="Lajeunesse T.C."/>
            <person name="Voolstra C.R."/>
        </authorList>
    </citation>
    <scope>NUCLEOTIDE SEQUENCE [LARGE SCALE GENOMIC DNA]</scope>
    <source>
        <strain evidence="3 4">CCMP2467</strain>
    </source>
</reference>
<dbReference type="AlphaFoldDB" id="A0A1Q9CKN9"/>
<keyword evidence="4" id="KW-1185">Reference proteome</keyword>
<feature type="compositionally biased region" description="Basic and acidic residues" evidence="1">
    <location>
        <begin position="507"/>
        <end position="521"/>
    </location>
</feature>
<dbReference type="EMBL" id="LSRX01001112">
    <property type="protein sequence ID" value="OLP83498.1"/>
    <property type="molecule type" value="Genomic_DNA"/>
</dbReference>
<evidence type="ECO:0000313" key="4">
    <source>
        <dbReference type="Proteomes" id="UP000186817"/>
    </source>
</evidence>
<gene>
    <name evidence="3" type="ORF">AK812_SmicGene35733</name>
</gene>
<feature type="compositionally biased region" description="Gly residues" evidence="1">
    <location>
        <begin position="523"/>
        <end position="537"/>
    </location>
</feature>
<name>A0A1Q9CKN9_SYMMI</name>
<feature type="region of interest" description="Disordered" evidence="1">
    <location>
        <begin position="493"/>
        <end position="571"/>
    </location>
</feature>
<evidence type="ECO:0000259" key="2">
    <source>
        <dbReference type="PROSITE" id="PS00028"/>
    </source>
</evidence>
<feature type="domain" description="C2H2-type" evidence="2">
    <location>
        <begin position="123"/>
        <end position="144"/>
    </location>
</feature>
<dbReference type="Proteomes" id="UP000186817">
    <property type="component" value="Unassembled WGS sequence"/>
</dbReference>
<sequence>MHIKHQHSEVNQSARLAFHRDLHALHGLPICRFCQARLHDWRSLEKHITEGTCPKVKVYVSQGLDADAMLRRVREDERLQAPPVPQKATPQSQLEQDIGEALKFEPSTLNSCGAKLLILATRCALCRQLIPDSSKIKIHWQRTHAPEWKKYSATAISGAKSLCSVFSTPCRFCGSQAKNSRDHSAKCSSLFQLLAVRAMRSAGSTAPMPAKGSAPKQSERSPLYAQFDITKTGLGKYLRKAGDQEAGGDAQKASTPGFPSSTKPVVISDRSAAVLAPPAAAPLPQTWLQRLVLGNPHNHCYMNASMYAVLHVLQAQFEEVATLYYRRSLLFDPYSGPGPSIAVNTTKGFKFSTREVHQFRCGCGMSQCFFILRATRMPQRTRFELLLNIMETVSCLVTIVRSLNLPLVGCTRMTVLCPLRFCGPKRVNSICILSGWYRLNLSRAGQAWTSCPPSLCPIVVFSGAMGSDEPMKSIEGSEEWNFYQQYSPAGFQLASGPPSEVSTAATAEEREAKRAKLEKGGRGKGSQGTPGSSGDGAGQSNKRQGQWGNGGGGRQNWGWQGNWKDSGSSGDGAELQEIQKLLTMMDSINLLKLNYSFVAHMKLNVPASVVHMLYVAADGWRKVKAQEPQKLDRPMRTSLFVCFWAELKTRIQALEGSPGDVDKLAELGWLVKGPPLTWHFLKWDAAAQRSIIDTNKPPLTNAEILEHINTILANAVTTNSLARFHPTRPLGDTMQGESIVFLIQDGNFGDASLSIRTSLKALSYKAVLQLVATQLKEDRVSRSTLANNIAASIK</sequence>
<feature type="compositionally biased region" description="Polar residues" evidence="1">
    <location>
        <begin position="252"/>
        <end position="263"/>
    </location>
</feature>
<accession>A0A1Q9CKN9</accession>
<dbReference type="InterPro" id="IPR013087">
    <property type="entry name" value="Znf_C2H2_type"/>
</dbReference>
<proteinExistence type="predicted"/>
<dbReference type="OrthoDB" id="408967at2759"/>
<protein>
    <recommendedName>
        <fullName evidence="2">C2H2-type domain-containing protein</fullName>
    </recommendedName>
</protein>
<evidence type="ECO:0000256" key="1">
    <source>
        <dbReference type="SAM" id="MobiDB-lite"/>
    </source>
</evidence>
<evidence type="ECO:0000313" key="3">
    <source>
        <dbReference type="EMBL" id="OLP83498.1"/>
    </source>
</evidence>